<name>A0A382BZV9_9ZZZZ</name>
<accession>A0A382BZV9</accession>
<dbReference type="AlphaFoldDB" id="A0A382BZV9"/>
<feature type="non-terminal residue" evidence="1">
    <location>
        <position position="1"/>
    </location>
</feature>
<evidence type="ECO:0000313" key="1">
    <source>
        <dbReference type="EMBL" id="SVB19164.1"/>
    </source>
</evidence>
<sequence length="22" mass="2709">VDKKKAYVLILVYIAQMKKFYF</sequence>
<proteinExistence type="predicted"/>
<dbReference type="EMBL" id="UINC01032086">
    <property type="protein sequence ID" value="SVB19164.1"/>
    <property type="molecule type" value="Genomic_DNA"/>
</dbReference>
<protein>
    <submittedName>
        <fullName evidence="1">Uncharacterized protein</fullName>
    </submittedName>
</protein>
<gene>
    <name evidence="1" type="ORF">METZ01_LOCUS172018</name>
</gene>
<organism evidence="1">
    <name type="scientific">marine metagenome</name>
    <dbReference type="NCBI Taxonomy" id="408172"/>
    <lineage>
        <taxon>unclassified sequences</taxon>
        <taxon>metagenomes</taxon>
        <taxon>ecological metagenomes</taxon>
    </lineage>
</organism>
<reference evidence="1" key="1">
    <citation type="submission" date="2018-05" db="EMBL/GenBank/DDBJ databases">
        <authorList>
            <person name="Lanie J.A."/>
            <person name="Ng W.-L."/>
            <person name="Kazmierczak K.M."/>
            <person name="Andrzejewski T.M."/>
            <person name="Davidsen T.M."/>
            <person name="Wayne K.J."/>
            <person name="Tettelin H."/>
            <person name="Glass J.I."/>
            <person name="Rusch D."/>
            <person name="Podicherti R."/>
            <person name="Tsui H.-C.T."/>
            <person name="Winkler M.E."/>
        </authorList>
    </citation>
    <scope>NUCLEOTIDE SEQUENCE</scope>
</reference>